<dbReference type="AlphaFoldDB" id="A0A4Q7CU76"/>
<accession>A0A4Q7CU76</accession>
<proteinExistence type="predicted"/>
<gene>
    <name evidence="1" type="ORF">EIG99_06060</name>
</gene>
<sequence length="273" mass="31488">MTKTVLTEGVSQIAQTIIQTFSEAEKPLTVLVDASMQPSVSVPHITYQPIDWMNTKDWELQLRDADTIIFNVHTKMFNSSLWHGRRSDLRRLISRFVNLCQPADILELKMKKEKPVFKKAKYYELPKSYFYSNCNVHTEAASSLQSMKVQPEDSVSKLLVDYMKYLRKITFGLVEVRGLPQSYNIYAKGFKCPLIAMQPESMDAIDGIRLRILPDGLLSKNISNSLMSFFFIKVSQTKLQTFLYRFESSLPWWLYMGTQALIHDVVMAGFKRG</sequence>
<evidence type="ECO:0000313" key="1">
    <source>
        <dbReference type="EMBL" id="RZI02514.1"/>
    </source>
</evidence>
<dbReference type="Proteomes" id="UP000293854">
    <property type="component" value="Unassembled WGS sequence"/>
</dbReference>
<protein>
    <submittedName>
        <fullName evidence="1">Uncharacterized protein</fullName>
    </submittedName>
</protein>
<comment type="caution">
    <text evidence="1">The sequence shown here is derived from an EMBL/GenBank/DDBJ whole genome shotgun (WGS) entry which is preliminary data.</text>
</comment>
<name>A0A4Q7CU76_9STAP</name>
<dbReference type="RefSeq" id="WP_130135462.1">
    <property type="nucleotide sequence ID" value="NZ_RQTE01000097.1"/>
</dbReference>
<organism evidence="1 2">
    <name type="scientific">Staphylococcus condimenti</name>
    <dbReference type="NCBI Taxonomy" id="70255"/>
    <lineage>
        <taxon>Bacteria</taxon>
        <taxon>Bacillati</taxon>
        <taxon>Bacillota</taxon>
        <taxon>Bacilli</taxon>
        <taxon>Bacillales</taxon>
        <taxon>Staphylococcaceae</taxon>
        <taxon>Staphylococcus</taxon>
    </lineage>
</organism>
<evidence type="ECO:0000313" key="2">
    <source>
        <dbReference type="Proteomes" id="UP000293854"/>
    </source>
</evidence>
<dbReference type="EMBL" id="RQTE01000097">
    <property type="protein sequence ID" value="RZI02514.1"/>
    <property type="molecule type" value="Genomic_DNA"/>
</dbReference>
<reference evidence="1 2" key="1">
    <citation type="submission" date="2018-11" db="EMBL/GenBank/DDBJ databases">
        <title>Genomic profiling of Staphylococcus species from a Poultry farm system in KwaZulu-Natal, South Africa.</title>
        <authorList>
            <person name="Amoako D.G."/>
            <person name="Somboro A.M."/>
            <person name="Abia A.L.K."/>
            <person name="Bester L.A."/>
            <person name="Essack S.Y."/>
        </authorList>
    </citation>
    <scope>NUCLEOTIDE SEQUENCE [LARGE SCALE GENOMIC DNA]</scope>
    <source>
        <strain evidence="1 2">SA11</strain>
    </source>
</reference>